<dbReference type="Proteomes" id="UP000076532">
    <property type="component" value="Unassembled WGS sequence"/>
</dbReference>
<dbReference type="Gene3D" id="4.10.240.10">
    <property type="entry name" value="Zn(2)-C6 fungal-type DNA-binding domain"/>
    <property type="match status" value="1"/>
</dbReference>
<reference evidence="3 4" key="1">
    <citation type="journal article" date="2016" name="Mol. Biol. Evol.">
        <title>Comparative Genomics of Early-Diverging Mushroom-Forming Fungi Provides Insights into the Origins of Lignocellulose Decay Capabilities.</title>
        <authorList>
            <person name="Nagy L.G."/>
            <person name="Riley R."/>
            <person name="Tritt A."/>
            <person name="Adam C."/>
            <person name="Daum C."/>
            <person name="Floudas D."/>
            <person name="Sun H."/>
            <person name="Yadav J.S."/>
            <person name="Pangilinan J."/>
            <person name="Larsson K.H."/>
            <person name="Matsuura K."/>
            <person name="Barry K."/>
            <person name="Labutti K."/>
            <person name="Kuo R."/>
            <person name="Ohm R.A."/>
            <person name="Bhattacharya S.S."/>
            <person name="Shirouzu T."/>
            <person name="Yoshinaga Y."/>
            <person name="Martin F.M."/>
            <person name="Grigoriev I.V."/>
            <person name="Hibbett D.S."/>
        </authorList>
    </citation>
    <scope>NUCLEOTIDE SEQUENCE [LARGE SCALE GENOMIC DNA]</scope>
    <source>
        <strain evidence="3 4">CBS 109695</strain>
    </source>
</reference>
<gene>
    <name evidence="3" type="ORF">FIBSPDRAFT_374135</name>
</gene>
<protein>
    <recommendedName>
        <fullName evidence="2">Zn(2)-C6 fungal-type domain-containing protein</fullName>
    </recommendedName>
</protein>
<evidence type="ECO:0000313" key="3">
    <source>
        <dbReference type="EMBL" id="KZP33185.1"/>
    </source>
</evidence>
<dbReference type="InterPro" id="IPR036864">
    <property type="entry name" value="Zn2-C6_fun-type_DNA-bd_sf"/>
</dbReference>
<dbReference type="SUPFAM" id="SSF57701">
    <property type="entry name" value="Zn2/Cys6 DNA-binding domain"/>
    <property type="match status" value="1"/>
</dbReference>
<name>A0A166VYB5_9AGAM</name>
<evidence type="ECO:0000313" key="4">
    <source>
        <dbReference type="Proteomes" id="UP000076532"/>
    </source>
</evidence>
<dbReference type="PROSITE" id="PS50048">
    <property type="entry name" value="ZN2_CY6_FUNGAL_2"/>
    <property type="match status" value="1"/>
</dbReference>
<keyword evidence="4" id="KW-1185">Reference proteome</keyword>
<dbReference type="EMBL" id="KV417483">
    <property type="protein sequence ID" value="KZP33185.1"/>
    <property type="molecule type" value="Genomic_DNA"/>
</dbReference>
<evidence type="ECO:0000256" key="1">
    <source>
        <dbReference type="SAM" id="MobiDB-lite"/>
    </source>
</evidence>
<dbReference type="SMART" id="SM00066">
    <property type="entry name" value="GAL4"/>
    <property type="match status" value="1"/>
</dbReference>
<dbReference type="GO" id="GO:0000981">
    <property type="term" value="F:DNA-binding transcription factor activity, RNA polymerase II-specific"/>
    <property type="evidence" value="ECO:0007669"/>
    <property type="project" value="InterPro"/>
</dbReference>
<evidence type="ECO:0000259" key="2">
    <source>
        <dbReference type="PROSITE" id="PS50048"/>
    </source>
</evidence>
<proteinExistence type="predicted"/>
<feature type="compositionally biased region" description="Polar residues" evidence="1">
    <location>
        <begin position="57"/>
        <end position="67"/>
    </location>
</feature>
<dbReference type="AlphaFoldDB" id="A0A166VYB5"/>
<feature type="compositionally biased region" description="Pro residues" evidence="1">
    <location>
        <begin position="39"/>
        <end position="49"/>
    </location>
</feature>
<dbReference type="InterPro" id="IPR001138">
    <property type="entry name" value="Zn2Cys6_DnaBD"/>
</dbReference>
<dbReference type="OrthoDB" id="10487728at2759"/>
<dbReference type="GO" id="GO:0008270">
    <property type="term" value="F:zinc ion binding"/>
    <property type="evidence" value="ECO:0007669"/>
    <property type="project" value="InterPro"/>
</dbReference>
<dbReference type="PROSITE" id="PS00463">
    <property type="entry name" value="ZN2_CY6_FUNGAL_1"/>
    <property type="match status" value="1"/>
</dbReference>
<feature type="region of interest" description="Disordered" evidence="1">
    <location>
        <begin position="1"/>
        <end position="70"/>
    </location>
</feature>
<sequence>MCSRYPPDQPQYGNAHSEPATPQRQESLEATSALGSPGGPTPSLMPPSQPGRRRPSIGTSPSFSMSPSRRIDVIEDVKNARRTTIIKQKSKKKSSMACTRCRQLKKKCHVVPGTRCERCTAQDLVCEYKDVASDPTAPRGPTAGSAPGLEVEVAQASSVPLPPSPPPSPTLVIAPGMPWAGELSPEEALQHAPHMSHPANHALFEKPPSPEVALAPHPFSQFSPLPSLMSNQPYTNALFPSAHHVQPEQPYPIDTGLLGQYSHDNFQSGYEVINTNMHTEHAHEALSPETWLDPNRAFANTPSISPLVDNFAAQASLYSPTSSFHPEYPCVSASHHYFP</sequence>
<dbReference type="CDD" id="cd00067">
    <property type="entry name" value="GAL4"/>
    <property type="match status" value="1"/>
</dbReference>
<feature type="domain" description="Zn(2)-C6 fungal-type" evidence="2">
    <location>
        <begin position="97"/>
        <end position="128"/>
    </location>
</feature>
<feature type="compositionally biased region" description="Polar residues" evidence="1">
    <location>
        <begin position="20"/>
        <end position="34"/>
    </location>
</feature>
<organism evidence="3 4">
    <name type="scientific">Athelia psychrophila</name>
    <dbReference type="NCBI Taxonomy" id="1759441"/>
    <lineage>
        <taxon>Eukaryota</taxon>
        <taxon>Fungi</taxon>
        <taxon>Dikarya</taxon>
        <taxon>Basidiomycota</taxon>
        <taxon>Agaricomycotina</taxon>
        <taxon>Agaricomycetes</taxon>
        <taxon>Agaricomycetidae</taxon>
        <taxon>Atheliales</taxon>
        <taxon>Atheliaceae</taxon>
        <taxon>Athelia</taxon>
    </lineage>
</organism>
<accession>A0A166VYB5</accession>